<dbReference type="EMBL" id="CP118108">
    <property type="protein sequence ID" value="WDI04112.1"/>
    <property type="molecule type" value="Genomic_DNA"/>
</dbReference>
<dbReference type="InterPro" id="IPR008930">
    <property type="entry name" value="Terpenoid_cyclase/PrenylTrfase"/>
</dbReference>
<evidence type="ECO:0000313" key="1">
    <source>
        <dbReference type="EMBL" id="WDH84428.1"/>
    </source>
</evidence>
<reference evidence="1 4" key="1">
    <citation type="submission" date="2023-02" db="EMBL/GenBank/DDBJ databases">
        <title>Pathogen: clinical or host-associated sample.</title>
        <authorList>
            <person name="Hergert J."/>
            <person name="Casey R."/>
            <person name="Wagner J."/>
            <person name="Young E.L."/>
            <person name="Oakeson K.F."/>
        </authorList>
    </citation>
    <scope>NUCLEOTIDE SEQUENCE</scope>
    <source>
        <strain evidence="2 4">2022CK-00829</strain>
        <strain evidence="1">2022CK-00830</strain>
    </source>
</reference>
<dbReference type="AlphaFoldDB" id="A0AAX3N5E1"/>
<evidence type="ECO:0000313" key="3">
    <source>
        <dbReference type="Proteomes" id="UP001220962"/>
    </source>
</evidence>
<dbReference type="Proteomes" id="UP001220962">
    <property type="component" value="Chromosome"/>
</dbReference>
<protein>
    <recommendedName>
        <fullName evidence="5">Transcriptional regulator</fullName>
    </recommendedName>
</protein>
<dbReference type="Proteomes" id="UP001221519">
    <property type="component" value="Chromosome"/>
</dbReference>
<evidence type="ECO:0008006" key="5">
    <source>
        <dbReference type="Google" id="ProtNLM"/>
    </source>
</evidence>
<sequence>MKKYPLLDISHPIVQQASDFIYKNARLLDRLRFAHLSGQGSPEAVLQALAAYQNKDGGFGHALEPDIRSPYSQPQGAEFALHLMDETGVFPESLMTGLGQFLEQHSNPHTGGWPYAFRSVNEHPHAPWWTTESDDTASINPTGSIVALLLKSRDWHPFLKEKWLNRAIQYTWDTVESADLTGFHNCIHAVHFLEQQTGDPRAAAVKSRVDQHLSEPGVIELDPRAEGYVQKVLDWAPNSTSYAAQFVPEEILSLHLDHLVSEQQADGGWPISWEPLSSAAENEWRGHLTIERLKTLSSYGRL</sequence>
<name>A0AAX3N5E1_9BACL</name>
<evidence type="ECO:0000313" key="2">
    <source>
        <dbReference type="EMBL" id="WDI04112.1"/>
    </source>
</evidence>
<proteinExistence type="predicted"/>
<dbReference type="RefSeq" id="WP_047909775.1">
    <property type="nucleotide sequence ID" value="NZ_CP118101.1"/>
</dbReference>
<accession>A0AAX3N5E1</accession>
<gene>
    <name evidence="1" type="ORF">PUW23_09545</name>
    <name evidence="2" type="ORF">PUW25_09240</name>
</gene>
<dbReference type="SUPFAM" id="SSF48239">
    <property type="entry name" value="Terpenoid cyclases/Protein prenyltransferases"/>
    <property type="match status" value="1"/>
</dbReference>
<organism evidence="1 3">
    <name type="scientific">Paenibacillus urinalis</name>
    <dbReference type="NCBI Taxonomy" id="521520"/>
    <lineage>
        <taxon>Bacteria</taxon>
        <taxon>Bacillati</taxon>
        <taxon>Bacillota</taxon>
        <taxon>Bacilli</taxon>
        <taxon>Bacillales</taxon>
        <taxon>Paenibacillaceae</taxon>
        <taxon>Paenibacillus</taxon>
    </lineage>
</organism>
<dbReference type="EMBL" id="CP118101">
    <property type="protein sequence ID" value="WDH84428.1"/>
    <property type="molecule type" value="Genomic_DNA"/>
</dbReference>
<evidence type="ECO:0000313" key="4">
    <source>
        <dbReference type="Proteomes" id="UP001221519"/>
    </source>
</evidence>
<keyword evidence="4" id="KW-1185">Reference proteome</keyword>